<reference evidence="5" key="1">
    <citation type="submission" date="2024-07" db="EMBL/GenBank/DDBJ databases">
        <title>Two chromosome-level genome assemblies of Korean endemic species Abeliophyllum distichum and Forsythia ovata (Oleaceae).</title>
        <authorList>
            <person name="Jang H."/>
        </authorList>
    </citation>
    <scope>NUCLEOTIDE SEQUENCE [LARGE SCALE GENOMIC DNA]</scope>
</reference>
<dbReference type="Gene3D" id="3.50.50.60">
    <property type="entry name" value="FAD/NAD(P)-binding domain"/>
    <property type="match status" value="1"/>
</dbReference>
<dbReference type="EMBL" id="JBFOLJ010000007">
    <property type="protein sequence ID" value="KAL2521931.1"/>
    <property type="molecule type" value="Genomic_DNA"/>
</dbReference>
<comment type="caution">
    <text evidence="4">The sequence shown here is derived from an EMBL/GenBank/DDBJ whole genome shotgun (WGS) entry which is preliminary data.</text>
</comment>
<accession>A0ABD1UAC5</accession>
<keyword evidence="1" id="KW-0285">Flavoprotein</keyword>
<gene>
    <name evidence="4" type="ORF">Fot_25854</name>
</gene>
<dbReference type="AlphaFoldDB" id="A0ABD1UAC5"/>
<proteinExistence type="predicted"/>
<dbReference type="Pfam" id="PF13450">
    <property type="entry name" value="NAD_binding_8"/>
    <property type="match status" value="1"/>
</dbReference>
<evidence type="ECO:0000256" key="1">
    <source>
        <dbReference type="ARBA" id="ARBA00022630"/>
    </source>
</evidence>
<name>A0ABD1UAC5_9LAMI</name>
<evidence type="ECO:0000313" key="5">
    <source>
        <dbReference type="Proteomes" id="UP001604277"/>
    </source>
</evidence>
<dbReference type="InterPro" id="IPR036188">
    <property type="entry name" value="FAD/NAD-bd_sf"/>
</dbReference>
<organism evidence="4 5">
    <name type="scientific">Forsythia ovata</name>
    <dbReference type="NCBI Taxonomy" id="205694"/>
    <lineage>
        <taxon>Eukaryota</taxon>
        <taxon>Viridiplantae</taxon>
        <taxon>Streptophyta</taxon>
        <taxon>Embryophyta</taxon>
        <taxon>Tracheophyta</taxon>
        <taxon>Spermatophyta</taxon>
        <taxon>Magnoliopsida</taxon>
        <taxon>eudicotyledons</taxon>
        <taxon>Gunneridae</taxon>
        <taxon>Pentapetalae</taxon>
        <taxon>asterids</taxon>
        <taxon>lamiids</taxon>
        <taxon>Lamiales</taxon>
        <taxon>Oleaceae</taxon>
        <taxon>Forsythieae</taxon>
        <taxon>Forsythia</taxon>
    </lineage>
</organism>
<sequence>MAVIGAGVAGLAAARELRREGQQVVVVYEKSDQLGRTWVYDPRVESDPLGPSSQQRNYSWGARGICFVEETSGSASKKCKSRRKISEDNNIFKEAVGAIDKATNRLAEVLLQCANQSSSKDNELLEHLVEIGVEDDDELLNAQTFLLENPTKMWVFYSFPVHRRKNVLMKMLQNATK</sequence>
<evidence type="ECO:0000256" key="2">
    <source>
        <dbReference type="ARBA" id="ARBA00022827"/>
    </source>
</evidence>
<evidence type="ECO:0000313" key="4">
    <source>
        <dbReference type="EMBL" id="KAL2521931.1"/>
    </source>
</evidence>
<dbReference type="SUPFAM" id="SSF51905">
    <property type="entry name" value="FAD/NAD(P)-binding domain"/>
    <property type="match status" value="1"/>
</dbReference>
<keyword evidence="3" id="KW-0560">Oxidoreductase</keyword>
<evidence type="ECO:0000256" key="3">
    <source>
        <dbReference type="ARBA" id="ARBA00023002"/>
    </source>
</evidence>
<keyword evidence="4" id="KW-0503">Monooxygenase</keyword>
<dbReference type="Proteomes" id="UP001604277">
    <property type="component" value="Unassembled WGS sequence"/>
</dbReference>
<dbReference type="GO" id="GO:0004497">
    <property type="term" value="F:monooxygenase activity"/>
    <property type="evidence" value="ECO:0007669"/>
    <property type="project" value="UniProtKB-KW"/>
</dbReference>
<keyword evidence="2" id="KW-0274">FAD</keyword>
<keyword evidence="5" id="KW-1185">Reference proteome</keyword>
<dbReference type="PANTHER" id="PTHR23023">
    <property type="entry name" value="DIMETHYLANILINE MONOOXYGENASE"/>
    <property type="match status" value="1"/>
</dbReference>
<dbReference type="InterPro" id="IPR050346">
    <property type="entry name" value="FMO-like"/>
</dbReference>
<protein>
    <submittedName>
        <fullName evidence="4">Dimethylaniline monooxygenase</fullName>
    </submittedName>
</protein>